<evidence type="ECO:0000256" key="4">
    <source>
        <dbReference type="ARBA" id="ARBA00022475"/>
    </source>
</evidence>
<dbReference type="Proteomes" id="UP000580250">
    <property type="component" value="Unassembled WGS sequence"/>
</dbReference>
<feature type="compositionally biased region" description="Basic and acidic residues" evidence="11">
    <location>
        <begin position="68"/>
        <end position="78"/>
    </location>
</feature>
<reference evidence="13 14" key="1">
    <citation type="submission" date="2020-08" db="EMBL/GenBank/DDBJ databases">
        <authorList>
            <person name="Koutsovoulos G."/>
            <person name="Danchin GJ E."/>
        </authorList>
    </citation>
    <scope>NUCLEOTIDE SEQUENCE [LARGE SCALE GENOMIC DNA]</scope>
</reference>
<proteinExistence type="inferred from homology"/>
<feature type="transmembrane region" description="Helical" evidence="12">
    <location>
        <begin position="530"/>
        <end position="552"/>
    </location>
</feature>
<dbReference type="EMBL" id="CAJEWN010000001">
    <property type="protein sequence ID" value="CAD2122451.1"/>
    <property type="molecule type" value="Genomic_DNA"/>
</dbReference>
<evidence type="ECO:0000256" key="1">
    <source>
        <dbReference type="ARBA" id="ARBA00004651"/>
    </source>
</evidence>
<evidence type="ECO:0000256" key="11">
    <source>
        <dbReference type="SAM" id="MobiDB-lite"/>
    </source>
</evidence>
<keyword evidence="9 12" id="KW-0472">Membrane</keyword>
<keyword evidence="8" id="KW-0406">Ion transport</keyword>
<evidence type="ECO:0000256" key="5">
    <source>
        <dbReference type="ARBA" id="ARBA00022692"/>
    </source>
</evidence>
<dbReference type="Pfam" id="PF03189">
    <property type="entry name" value="Otopetrin"/>
    <property type="match status" value="2"/>
</dbReference>
<feature type="compositionally biased region" description="Polar residues" evidence="11">
    <location>
        <begin position="28"/>
        <end position="37"/>
    </location>
</feature>
<dbReference type="OrthoDB" id="6429739at2759"/>
<evidence type="ECO:0000313" key="14">
    <source>
        <dbReference type="Proteomes" id="UP000580250"/>
    </source>
</evidence>
<feature type="region of interest" description="Disordered" evidence="11">
    <location>
        <begin position="16"/>
        <end position="37"/>
    </location>
</feature>
<keyword evidence="6" id="KW-0375">Hydrogen ion transport</keyword>
<keyword evidence="3" id="KW-0813">Transport</keyword>
<feature type="compositionally biased region" description="Polar residues" evidence="11">
    <location>
        <begin position="171"/>
        <end position="187"/>
    </location>
</feature>
<dbReference type="GO" id="GO:0015252">
    <property type="term" value="F:proton channel activity"/>
    <property type="evidence" value="ECO:0007669"/>
    <property type="project" value="InterPro"/>
</dbReference>
<evidence type="ECO:0000256" key="12">
    <source>
        <dbReference type="SAM" id="Phobius"/>
    </source>
</evidence>
<feature type="transmembrane region" description="Helical" evidence="12">
    <location>
        <begin position="315"/>
        <end position="334"/>
    </location>
</feature>
<feature type="transmembrane region" description="Helical" evidence="12">
    <location>
        <begin position="381"/>
        <end position="399"/>
    </location>
</feature>
<evidence type="ECO:0000256" key="3">
    <source>
        <dbReference type="ARBA" id="ARBA00022448"/>
    </source>
</evidence>
<evidence type="ECO:0000256" key="8">
    <source>
        <dbReference type="ARBA" id="ARBA00023065"/>
    </source>
</evidence>
<keyword evidence="7 12" id="KW-1133">Transmembrane helix</keyword>
<comment type="subcellular location">
    <subcellularLocation>
        <location evidence="1">Cell membrane</location>
        <topology evidence="1">Multi-pass membrane protein</topology>
    </subcellularLocation>
</comment>
<dbReference type="PANTHER" id="PTHR21522:SF33">
    <property type="entry name" value="OTOPETRIN-2"/>
    <property type="match status" value="1"/>
</dbReference>
<feature type="transmembrane region" description="Helical" evidence="12">
    <location>
        <begin position="477"/>
        <end position="497"/>
    </location>
</feature>
<accession>A0A6V7THI8</accession>
<feature type="compositionally biased region" description="Basic and acidic residues" evidence="11">
    <location>
        <begin position="50"/>
        <end position="59"/>
    </location>
</feature>
<feature type="transmembrane region" description="Helical" evidence="12">
    <location>
        <begin position="558"/>
        <end position="583"/>
    </location>
</feature>
<feature type="transmembrane region" description="Helical" evidence="12">
    <location>
        <begin position="216"/>
        <end position="235"/>
    </location>
</feature>
<sequence length="802" mass="91959">MNDLFELFFVPSARRRSHQSKLPHNKNDSLTDLQPSFDSFPSNFVTLEKQQVEEEEQRRRSYPPPSKYRYEKRNFEDDDNLKEMQADFDNLNNNTNNSENENVNFSISSLKKEKSTENQTQFYLEQPPPPPPINLFQTPKSSLISSSTCLSSLKNEQGKWQQQKKEKQQKSAENNSPSPSQISTCPLSENKGKRLADLRWVDQPTARKSMMIALSFFYAMLATIFSLVFELSHIISGDTKNRRNMGIKELIFGLYMYGSSIIFLIYCYIALLLHPKWKRKIGALVVHFRSESSQSIFQQPTERKVSHSSPSAGSLFLRLGCVVFGVIGTVYYAFNVFLCISDTTCQQNYLIWLDLLSIIFVFTQMHFVFCNWKLTISQYQTICRFGTMHLVATNLWIWIRYILIEESLMGDEIRQVFARNIGGNNNENDDWGSEELENNLNKNITNSLLPLLNEENSPQESNVARRSLMRKSSFNEVMYTSIVEYSLIGAAVMFIVWRNIGKVENPVERFGYVPRKHRIRLDCSKSTTGLFFGLAFLAGTFTSMAVFSGYTIMGQNQLAATVFGFTDIVHYLISTCGCIVALWRMRLLRFHSHQNYSNNNKETNQIINVPPIYSLSSHNSTESSSSPSSICQANNQVLRILEILSKIFFFKGIIGYDFISIWNDGEMIYSVAGLLGLTGDPNWQPLTIILLAVHITRIIEVALQSCLIYIAGKLRVGNDPILRERQPGKQAITFLLLANISMFLMNLLEAEKAGVSETVVNFYGKRSWVFLVRSFSPLTIFYRFHSSVCLAEVWKTTYSWKE</sequence>
<dbReference type="GO" id="GO:0005886">
    <property type="term" value="C:plasma membrane"/>
    <property type="evidence" value="ECO:0007669"/>
    <property type="project" value="UniProtKB-SubCell"/>
</dbReference>
<evidence type="ECO:0000256" key="10">
    <source>
        <dbReference type="ARBA" id="ARBA00023303"/>
    </source>
</evidence>
<dbReference type="InterPro" id="IPR004878">
    <property type="entry name" value="Otopetrin"/>
</dbReference>
<comment type="caution">
    <text evidence="13">The sequence shown here is derived from an EMBL/GenBank/DDBJ whole genome shotgun (WGS) entry which is preliminary data.</text>
</comment>
<evidence type="ECO:0000256" key="7">
    <source>
        <dbReference type="ARBA" id="ARBA00022989"/>
    </source>
</evidence>
<evidence type="ECO:0000256" key="6">
    <source>
        <dbReference type="ARBA" id="ARBA00022781"/>
    </source>
</evidence>
<evidence type="ECO:0000313" key="13">
    <source>
        <dbReference type="EMBL" id="CAD2122451.1"/>
    </source>
</evidence>
<feature type="region of interest" description="Disordered" evidence="11">
    <location>
        <begin position="110"/>
        <end position="139"/>
    </location>
</feature>
<protein>
    <submittedName>
        <fullName evidence="13">Uncharacterized protein</fullName>
    </submittedName>
</protein>
<dbReference type="AlphaFoldDB" id="A0A6V7THI8"/>
<keyword evidence="10" id="KW-0407">Ion channel</keyword>
<feature type="region of interest" description="Disordered" evidence="11">
    <location>
        <begin position="155"/>
        <end position="188"/>
    </location>
</feature>
<name>A0A6V7THI8_MELEN</name>
<organism evidence="13 14">
    <name type="scientific">Meloidogyne enterolobii</name>
    <name type="common">Root-knot nematode worm</name>
    <name type="synonym">Meloidogyne mayaguensis</name>
    <dbReference type="NCBI Taxonomy" id="390850"/>
    <lineage>
        <taxon>Eukaryota</taxon>
        <taxon>Metazoa</taxon>
        <taxon>Ecdysozoa</taxon>
        <taxon>Nematoda</taxon>
        <taxon>Chromadorea</taxon>
        <taxon>Rhabditida</taxon>
        <taxon>Tylenchina</taxon>
        <taxon>Tylenchomorpha</taxon>
        <taxon>Tylenchoidea</taxon>
        <taxon>Meloidogynidae</taxon>
        <taxon>Meloidogyninae</taxon>
        <taxon>Meloidogyne</taxon>
    </lineage>
</organism>
<gene>
    <name evidence="13" type="ORF">MENT_LOCUS171</name>
</gene>
<keyword evidence="5 12" id="KW-0812">Transmembrane</keyword>
<dbReference type="PANTHER" id="PTHR21522">
    <property type="entry name" value="PROTON CHANNEL OTOP"/>
    <property type="match status" value="1"/>
</dbReference>
<feature type="region of interest" description="Disordered" evidence="11">
    <location>
        <begin position="50"/>
        <end position="78"/>
    </location>
</feature>
<evidence type="ECO:0000256" key="9">
    <source>
        <dbReference type="ARBA" id="ARBA00023136"/>
    </source>
</evidence>
<feature type="transmembrane region" description="Helical" evidence="12">
    <location>
        <begin position="349"/>
        <end position="369"/>
    </location>
</feature>
<evidence type="ECO:0000256" key="2">
    <source>
        <dbReference type="ARBA" id="ARBA00006513"/>
    </source>
</evidence>
<comment type="similarity">
    <text evidence="2">Belongs to the otopetrin family.</text>
</comment>
<keyword evidence="4" id="KW-1003">Cell membrane</keyword>
<feature type="transmembrane region" description="Helical" evidence="12">
    <location>
        <begin position="255"/>
        <end position="273"/>
    </location>
</feature>